<evidence type="ECO:0000256" key="1">
    <source>
        <dbReference type="SAM" id="SignalP"/>
    </source>
</evidence>
<dbReference type="Proteomes" id="UP000538292">
    <property type="component" value="Unassembled WGS sequence"/>
</dbReference>
<name>A0A7W1XRK2_9BACL</name>
<evidence type="ECO:0000313" key="3">
    <source>
        <dbReference type="Proteomes" id="UP000538292"/>
    </source>
</evidence>
<dbReference type="PROSITE" id="PS51257">
    <property type="entry name" value="PROKAR_LIPOPROTEIN"/>
    <property type="match status" value="1"/>
</dbReference>
<evidence type="ECO:0000313" key="2">
    <source>
        <dbReference type="EMBL" id="MBA4601815.1"/>
    </source>
</evidence>
<keyword evidence="1" id="KW-0732">Signal</keyword>
<proteinExistence type="predicted"/>
<organism evidence="2 3">
    <name type="scientific">Thermoactinomyces mirandus</name>
    <dbReference type="NCBI Taxonomy" id="2756294"/>
    <lineage>
        <taxon>Bacteria</taxon>
        <taxon>Bacillati</taxon>
        <taxon>Bacillota</taxon>
        <taxon>Bacilli</taxon>
        <taxon>Bacillales</taxon>
        <taxon>Thermoactinomycetaceae</taxon>
        <taxon>Thermoactinomyces</taxon>
    </lineage>
</organism>
<dbReference type="RefSeq" id="WP_181738699.1">
    <property type="nucleotide sequence ID" value="NZ_JACEOL010000018.1"/>
</dbReference>
<gene>
    <name evidence="2" type="ORF">H2C83_05660</name>
</gene>
<protein>
    <submittedName>
        <fullName evidence="2">Uncharacterized protein</fullName>
    </submittedName>
</protein>
<dbReference type="EMBL" id="JACEOL010000018">
    <property type="protein sequence ID" value="MBA4601815.1"/>
    <property type="molecule type" value="Genomic_DNA"/>
</dbReference>
<feature type="signal peptide" evidence="1">
    <location>
        <begin position="1"/>
        <end position="23"/>
    </location>
</feature>
<reference evidence="2 3" key="1">
    <citation type="submission" date="2020-07" db="EMBL/GenBank/DDBJ databases">
        <title>Thermoactinomyces phylogeny.</title>
        <authorList>
            <person name="Dunlap C."/>
        </authorList>
    </citation>
    <scope>NUCLEOTIDE SEQUENCE [LARGE SCALE GENOMIC DNA]</scope>
    <source>
        <strain evidence="2 3">AMNI-1</strain>
    </source>
</reference>
<comment type="caution">
    <text evidence="2">The sequence shown here is derived from an EMBL/GenBank/DDBJ whole genome shotgun (WGS) entry which is preliminary data.</text>
</comment>
<feature type="chain" id="PRO_5031518041" evidence="1">
    <location>
        <begin position="24"/>
        <end position="246"/>
    </location>
</feature>
<accession>A0A7W1XRK2</accession>
<keyword evidence="3" id="KW-1185">Reference proteome</keyword>
<dbReference type="AlphaFoldDB" id="A0A7W1XRK2"/>
<sequence>MRFRNIWILVASMLALILAGCQAESTNTAKEVKQVGEEELREKAVQHIKETYHKEFEVTKVECVRKFGTSCFITGKVKDRKDTEIRVYWLPPDGIKDDYVLTLWDEELEPEIKSLSERTMDIREIETISYTNGAEKSKYTGEVPSVFEVLKNGGDKDFLFKWVGEIYQNNGQYEEEIKQFLKEIKAMNFNDVLIVFFVYDDQLKTDSENEEEDNYLLYRYNISIDDIQKVDIDNLNLDQYKTVIKH</sequence>